<proteinExistence type="predicted"/>
<organism evidence="2 3">
    <name type="scientific">Lacunisphaera limnophila</name>
    <dbReference type="NCBI Taxonomy" id="1838286"/>
    <lineage>
        <taxon>Bacteria</taxon>
        <taxon>Pseudomonadati</taxon>
        <taxon>Verrucomicrobiota</taxon>
        <taxon>Opitutia</taxon>
        <taxon>Opitutales</taxon>
        <taxon>Opitutaceae</taxon>
        <taxon>Lacunisphaera</taxon>
    </lineage>
</organism>
<name>A0A1I7PI41_9BACT</name>
<dbReference type="EMBL" id="CP016094">
    <property type="protein sequence ID" value="AOS43297.1"/>
    <property type="molecule type" value="Genomic_DNA"/>
</dbReference>
<keyword evidence="1" id="KW-1133">Transmembrane helix</keyword>
<accession>A0A1I7PI41</accession>
<evidence type="ECO:0000313" key="2">
    <source>
        <dbReference type="EMBL" id="AOS43297.1"/>
    </source>
</evidence>
<keyword evidence="3" id="KW-1185">Reference proteome</keyword>
<dbReference type="KEGG" id="obg:Verru16b_00340"/>
<evidence type="ECO:0000313" key="3">
    <source>
        <dbReference type="Proteomes" id="UP000095228"/>
    </source>
</evidence>
<gene>
    <name evidence="2" type="ORF">Verru16b_00340</name>
</gene>
<sequence>MTANDPGVGSASNPPASGGTAWSLWLWVGAGFLLLVIGWGVMFTVARQANVQSVPLAKQEAKP</sequence>
<dbReference type="STRING" id="1838286.Verru16b_00340"/>
<dbReference type="Proteomes" id="UP000095228">
    <property type="component" value="Chromosome"/>
</dbReference>
<feature type="transmembrane region" description="Helical" evidence="1">
    <location>
        <begin position="24"/>
        <end position="46"/>
    </location>
</feature>
<reference evidence="2 3" key="1">
    <citation type="submission" date="2016-06" db="EMBL/GenBank/DDBJ databases">
        <title>Three novel species with peptidoglycan cell walls form the new genus Lacunisphaera gen. nov. in the family Opitutaceae of the verrucomicrobial subdivision 4.</title>
        <authorList>
            <person name="Rast P."/>
            <person name="Gloeckner I."/>
            <person name="Jogler M."/>
            <person name="Boedeker C."/>
            <person name="Jeske O."/>
            <person name="Wiegand S."/>
            <person name="Reinhardt R."/>
            <person name="Schumann P."/>
            <person name="Rohde M."/>
            <person name="Spring S."/>
            <person name="Gloeckner F.O."/>
            <person name="Jogler C."/>
        </authorList>
    </citation>
    <scope>NUCLEOTIDE SEQUENCE [LARGE SCALE GENOMIC DNA]</scope>
    <source>
        <strain evidence="2 3">IG16b</strain>
    </source>
</reference>
<keyword evidence="1" id="KW-0472">Membrane</keyword>
<keyword evidence="1" id="KW-0812">Transmembrane</keyword>
<evidence type="ECO:0000256" key="1">
    <source>
        <dbReference type="SAM" id="Phobius"/>
    </source>
</evidence>
<dbReference type="AlphaFoldDB" id="A0A1I7PI41"/>
<protein>
    <submittedName>
        <fullName evidence="2">Uncharacterized protein</fullName>
    </submittedName>
</protein>